<evidence type="ECO:0000313" key="9">
    <source>
        <dbReference type="Proteomes" id="UP001265700"/>
    </source>
</evidence>
<gene>
    <name evidence="8" type="ORF">J2W49_000876</name>
</gene>
<evidence type="ECO:0000256" key="1">
    <source>
        <dbReference type="ARBA" id="ARBA00010233"/>
    </source>
</evidence>
<dbReference type="CDD" id="cd07025">
    <property type="entry name" value="Peptidase_S66"/>
    <property type="match status" value="1"/>
</dbReference>
<evidence type="ECO:0000256" key="4">
    <source>
        <dbReference type="ARBA" id="ARBA00022801"/>
    </source>
</evidence>
<dbReference type="InterPro" id="IPR040449">
    <property type="entry name" value="Peptidase_S66_N"/>
</dbReference>
<dbReference type="GO" id="GO:0106415">
    <property type="term" value="F:muramoyltetrapeptide carboxypeptidase activity"/>
    <property type="evidence" value="ECO:0007669"/>
    <property type="project" value="UniProtKB-EC"/>
</dbReference>
<dbReference type="InterPro" id="IPR027461">
    <property type="entry name" value="Carboxypeptidase_A_C_sf"/>
</dbReference>
<dbReference type="PANTHER" id="PTHR30237">
    <property type="entry name" value="MURAMOYLTETRAPEPTIDE CARBOXYPEPTIDASE"/>
    <property type="match status" value="1"/>
</dbReference>
<name>A0ABU1WI53_9BURK</name>
<comment type="similarity">
    <text evidence="1">Belongs to the peptidase S66 family.</text>
</comment>
<feature type="domain" description="LD-carboxypeptidase C-terminal" evidence="7">
    <location>
        <begin position="187"/>
        <end position="301"/>
    </location>
</feature>
<dbReference type="EMBL" id="JAVDWU010000001">
    <property type="protein sequence ID" value="MDR7148948.1"/>
    <property type="molecule type" value="Genomic_DNA"/>
</dbReference>
<evidence type="ECO:0000256" key="3">
    <source>
        <dbReference type="ARBA" id="ARBA00022670"/>
    </source>
</evidence>
<evidence type="ECO:0000259" key="6">
    <source>
        <dbReference type="Pfam" id="PF02016"/>
    </source>
</evidence>
<keyword evidence="3" id="KW-0645">Protease</keyword>
<evidence type="ECO:0000313" key="8">
    <source>
        <dbReference type="EMBL" id="MDR7148948.1"/>
    </source>
</evidence>
<feature type="domain" description="LD-carboxypeptidase N-terminal" evidence="6">
    <location>
        <begin position="4"/>
        <end position="123"/>
    </location>
</feature>
<evidence type="ECO:0000256" key="2">
    <source>
        <dbReference type="ARBA" id="ARBA00022645"/>
    </source>
</evidence>
<dbReference type="RefSeq" id="WP_310311985.1">
    <property type="nucleotide sequence ID" value="NZ_JAVDWU010000001.1"/>
</dbReference>
<dbReference type="Gene3D" id="3.40.50.10740">
    <property type="entry name" value="Class I glutamine amidotransferase-like"/>
    <property type="match status" value="1"/>
</dbReference>
<dbReference type="Pfam" id="PF02016">
    <property type="entry name" value="Peptidase_S66"/>
    <property type="match status" value="1"/>
</dbReference>
<dbReference type="EC" id="3.4.17.13" evidence="8"/>
<dbReference type="PIRSF" id="PIRSF028757">
    <property type="entry name" value="LD-carboxypeptidase"/>
    <property type="match status" value="1"/>
</dbReference>
<keyword evidence="9" id="KW-1185">Reference proteome</keyword>
<dbReference type="InterPro" id="IPR040921">
    <property type="entry name" value="Peptidase_S66C"/>
</dbReference>
<comment type="caution">
    <text evidence="8">The sequence shown here is derived from an EMBL/GenBank/DDBJ whole genome shotgun (WGS) entry which is preliminary data.</text>
</comment>
<dbReference type="Gene3D" id="3.50.30.60">
    <property type="entry name" value="LD-carboxypeptidase A C-terminal domain-like"/>
    <property type="match status" value="1"/>
</dbReference>
<dbReference type="Proteomes" id="UP001265700">
    <property type="component" value="Unassembled WGS sequence"/>
</dbReference>
<dbReference type="PANTHER" id="PTHR30237:SF2">
    <property type="entry name" value="MUREIN TETRAPEPTIDE CARBOXYPEPTIDASE"/>
    <property type="match status" value="1"/>
</dbReference>
<dbReference type="InterPro" id="IPR003507">
    <property type="entry name" value="S66_fam"/>
</dbReference>
<evidence type="ECO:0000259" key="7">
    <source>
        <dbReference type="Pfam" id="PF17676"/>
    </source>
</evidence>
<dbReference type="SUPFAM" id="SSF52317">
    <property type="entry name" value="Class I glutamine amidotransferase-like"/>
    <property type="match status" value="1"/>
</dbReference>
<dbReference type="SUPFAM" id="SSF141986">
    <property type="entry name" value="LD-carboxypeptidase A C-terminal domain-like"/>
    <property type="match status" value="1"/>
</dbReference>
<accession>A0ABU1WI53</accession>
<keyword evidence="4 8" id="KW-0378">Hydrolase</keyword>
<protein>
    <submittedName>
        <fullName evidence="8">Muramoyltetrapeptide carboxypeptidase</fullName>
        <ecNumber evidence="8">3.4.17.13</ecNumber>
    </submittedName>
</protein>
<dbReference type="Pfam" id="PF17676">
    <property type="entry name" value="Peptidase_S66C"/>
    <property type="match status" value="1"/>
</dbReference>
<evidence type="ECO:0000256" key="5">
    <source>
        <dbReference type="ARBA" id="ARBA00022825"/>
    </source>
</evidence>
<proteinExistence type="inferred from homology"/>
<keyword evidence="2 8" id="KW-0121">Carboxypeptidase</keyword>
<keyword evidence="5" id="KW-0720">Serine protease</keyword>
<dbReference type="InterPro" id="IPR029062">
    <property type="entry name" value="Class_I_gatase-like"/>
</dbReference>
<organism evidence="8 9">
    <name type="scientific">Hydrogenophaga palleronii</name>
    <dbReference type="NCBI Taxonomy" id="65655"/>
    <lineage>
        <taxon>Bacteria</taxon>
        <taxon>Pseudomonadati</taxon>
        <taxon>Pseudomonadota</taxon>
        <taxon>Betaproteobacteria</taxon>
        <taxon>Burkholderiales</taxon>
        <taxon>Comamonadaceae</taxon>
        <taxon>Hydrogenophaga</taxon>
    </lineage>
</organism>
<reference evidence="8 9" key="1">
    <citation type="submission" date="2023-07" db="EMBL/GenBank/DDBJ databases">
        <title>Sorghum-associated microbial communities from plants grown in Nebraska, USA.</title>
        <authorList>
            <person name="Schachtman D."/>
        </authorList>
    </citation>
    <scope>NUCLEOTIDE SEQUENCE [LARGE SCALE GENOMIC DNA]</scope>
    <source>
        <strain evidence="8 9">4249</strain>
    </source>
</reference>
<dbReference type="InterPro" id="IPR027478">
    <property type="entry name" value="LdcA_N"/>
</dbReference>
<sequence>MSHIYIYSPSSAVRDKAAFRRGVARLKHLGHEVEIDEAALASHMRFAGDDATRLAAIGRAVASGAQVALISRGGYGLTRILPELPFKAIAKAIDAGTHFVGMSDFTALQSAVLAKTGTVTWAGPALGEDFGAEGVPDDIMEACFDDLVCGQGEGTGWRLPKSDLAGLASSSRTGAEGDPALRVRNAVLWGGNLTILCSLVGTPWLPRVKGGVLFLEDVNEHPYRIERQLTQLLHAGILGEQKAVLLGSFNRYKPSPHDKGFKLQTVVDWLRSRLRTPVLTGLPYGHVPTKVVLPVGRKVELLVQDREALIFWG</sequence>